<dbReference type="InterPro" id="IPR015212">
    <property type="entry name" value="RGS-like_dom"/>
</dbReference>
<evidence type="ECO:0000256" key="5">
    <source>
        <dbReference type="ARBA" id="ARBA00022553"/>
    </source>
</evidence>
<evidence type="ECO:0000259" key="11">
    <source>
        <dbReference type="PROSITE" id="PS50010"/>
    </source>
</evidence>
<keyword evidence="6" id="KW-0479">Metal-binding</keyword>
<evidence type="ECO:0000256" key="6">
    <source>
        <dbReference type="ARBA" id="ARBA00022723"/>
    </source>
</evidence>
<dbReference type="CDD" id="cd00029">
    <property type="entry name" value="C1"/>
    <property type="match status" value="1"/>
</dbReference>
<dbReference type="GO" id="GO:0046872">
    <property type="term" value="F:metal ion binding"/>
    <property type="evidence" value="ECO:0007669"/>
    <property type="project" value="UniProtKB-KW"/>
</dbReference>
<dbReference type="InterPro" id="IPR011993">
    <property type="entry name" value="PH-like_dom_sf"/>
</dbReference>
<dbReference type="SMART" id="SM00109">
    <property type="entry name" value="C1"/>
    <property type="match status" value="1"/>
</dbReference>
<dbReference type="InterPro" id="IPR035899">
    <property type="entry name" value="DBL_dom_sf"/>
</dbReference>
<evidence type="ECO:0000256" key="8">
    <source>
        <dbReference type="ARBA" id="ARBA00023136"/>
    </source>
</evidence>
<dbReference type="PROSITE" id="PS00479">
    <property type="entry name" value="ZF_DAG_PE_1"/>
    <property type="match status" value="1"/>
</dbReference>
<keyword evidence="8" id="KW-0472">Membrane</keyword>
<evidence type="ECO:0000256" key="9">
    <source>
        <dbReference type="SAM" id="Coils"/>
    </source>
</evidence>
<dbReference type="Pfam" id="PF17838">
    <property type="entry name" value="PH_16"/>
    <property type="match status" value="2"/>
</dbReference>
<dbReference type="InterPro" id="IPR044926">
    <property type="entry name" value="RGS_subdomain_2"/>
</dbReference>
<dbReference type="GO" id="GO:0005085">
    <property type="term" value="F:guanyl-nucleotide exchange factor activity"/>
    <property type="evidence" value="ECO:0007669"/>
    <property type="project" value="InterPro"/>
</dbReference>
<evidence type="ECO:0000313" key="14">
    <source>
        <dbReference type="Proteomes" id="UP000053660"/>
    </source>
</evidence>
<feature type="domain" description="DH" evidence="11">
    <location>
        <begin position="263"/>
        <end position="404"/>
    </location>
</feature>
<sequence>MDGDTDEDETEMLNEEFQVESHGPFSNLAELKTHPAHLAVFINYLLSIDSPNSLFFYVITDAFQSAQGSPKDFRRWAFEIFTTFVIPNSPLVIPNSDQNIIQPIDKVSVKGHMFVVNPVNTVHYCYQCRDAIWGMQPWCYFCANCDVKVHTQCTSSLTDACYPASQGKQKSKPRRSGLMGKSDAEDDDNPRPPEHNVKSTSSDSGIGQEIHDRPVGRQRYLRLRMSDQLHGVIGRHHHGGVIFLLQTKKKNQQGEYDPSSQDLKQGGIERTLRVWRRDPSLNGLYGNIGELMEKMFDGEAGEKFMQITSTFCQHQQHALEILRTRCKKDKEDALVRFLADAEANALCRKLQLKDMIPVEMQRLVKYPLLLETIAKYTNEPSEEQDRLLRTVVSAKRILSAVNTAKRNAENLRRLEELQRRMDTTPFDKEFSGHDYAYLNLTKYRLVHDGPLTCRFNRGKMIELHVVLLENMLVFLTKHSDAPLIAKEKANDKRAFFLVFNSQYGAQIYELVAATATERKTWFKLISDQIENDKKHQTQGIDHCNFEVGTSSSLDSDGLAKVHVLTHPRLVHASEITVQQPTVLEHAQPVLTPTERLRRSDDVIFQALLTKQTILSQFLPGDKKGRTEELEKLTELLGGLAVADLKQRDCKELAMSAIVHGNRLLDSINQGLNARKEADEGNPGGSVLVLDDAEKNLPSVPCYKLTAIAAPLMNHLKALMQVIQDQQQELNTVKQQLYHYKELAESGSRDRSVSEETLTECSSDLQERKLMTKRQRTPSIQPVT</sequence>
<dbReference type="GO" id="GO:0005096">
    <property type="term" value="F:GTPase activator activity"/>
    <property type="evidence" value="ECO:0007669"/>
    <property type="project" value="UniProtKB-KW"/>
</dbReference>
<dbReference type="CDD" id="cd13329">
    <property type="entry name" value="PH_RhoGEF"/>
    <property type="match status" value="1"/>
</dbReference>
<dbReference type="SUPFAM" id="SSF48065">
    <property type="entry name" value="DBL homology domain (DH-domain)"/>
    <property type="match status" value="1"/>
</dbReference>
<dbReference type="Pfam" id="PF00130">
    <property type="entry name" value="C1_1"/>
    <property type="match status" value="1"/>
</dbReference>
<feature type="region of interest" description="Disordered" evidence="10">
    <location>
        <begin position="162"/>
        <end position="211"/>
    </location>
</feature>
<keyword evidence="4" id="KW-0963">Cytoplasm</keyword>
<evidence type="ECO:0000256" key="1">
    <source>
        <dbReference type="ARBA" id="ARBA00004370"/>
    </source>
</evidence>
<dbReference type="InterPro" id="IPR002219">
    <property type="entry name" value="PKC_DAG/PE"/>
</dbReference>
<gene>
    <name evidence="13" type="ORF">OESDEN_01500</name>
</gene>
<dbReference type="GO" id="GO:0016020">
    <property type="term" value="C:membrane"/>
    <property type="evidence" value="ECO:0007669"/>
    <property type="project" value="UniProtKB-SubCell"/>
</dbReference>
<dbReference type="InterPro" id="IPR036305">
    <property type="entry name" value="RGS_sf"/>
</dbReference>
<name>A0A0B1TQY3_OESDE</name>
<dbReference type="Gene3D" id="2.30.29.30">
    <property type="entry name" value="Pleckstrin-homology domain (PH domain)/Phosphotyrosine-binding domain (PTB)"/>
    <property type="match status" value="2"/>
</dbReference>
<feature type="coiled-coil region" evidence="9">
    <location>
        <begin position="715"/>
        <end position="742"/>
    </location>
</feature>
<evidence type="ECO:0000259" key="12">
    <source>
        <dbReference type="PROSITE" id="PS50081"/>
    </source>
</evidence>
<protein>
    <submittedName>
        <fullName evidence="13">Regulator of G protein signaling-like domain protein</fullName>
    </submittedName>
</protein>
<evidence type="ECO:0000256" key="7">
    <source>
        <dbReference type="ARBA" id="ARBA00022833"/>
    </source>
</evidence>
<dbReference type="PROSITE" id="PS50081">
    <property type="entry name" value="ZF_DAG_PE_2"/>
    <property type="match status" value="1"/>
</dbReference>
<keyword evidence="9" id="KW-0175">Coiled coil</keyword>
<dbReference type="InterPro" id="IPR041020">
    <property type="entry name" value="PH_16"/>
</dbReference>
<feature type="domain" description="Phorbol-ester/DAG-type" evidence="12">
    <location>
        <begin position="111"/>
        <end position="161"/>
    </location>
</feature>
<proteinExistence type="predicted"/>
<keyword evidence="5" id="KW-0597">Phosphoprotein</keyword>
<dbReference type="Gene3D" id="1.10.167.10">
    <property type="entry name" value="Regulator of G-protein Signalling 4, domain 2"/>
    <property type="match status" value="1"/>
</dbReference>
<dbReference type="OrthoDB" id="2272012at2759"/>
<evidence type="ECO:0000256" key="2">
    <source>
        <dbReference type="ARBA" id="ARBA00004496"/>
    </source>
</evidence>
<reference evidence="13 14" key="1">
    <citation type="submission" date="2014-03" db="EMBL/GenBank/DDBJ databases">
        <title>Draft genome of the hookworm Oesophagostomum dentatum.</title>
        <authorList>
            <person name="Mitreva M."/>
        </authorList>
    </citation>
    <scope>NUCLEOTIDE SEQUENCE [LARGE SCALE GENOMIC DNA]</scope>
    <source>
        <strain evidence="13 14">OD-Hann</strain>
    </source>
</reference>
<dbReference type="Pfam" id="PF00621">
    <property type="entry name" value="RhoGEF"/>
    <property type="match status" value="1"/>
</dbReference>
<dbReference type="EMBL" id="KN549302">
    <property type="protein sequence ID" value="KHJ98526.1"/>
    <property type="molecule type" value="Genomic_DNA"/>
</dbReference>
<dbReference type="Proteomes" id="UP000053660">
    <property type="component" value="Unassembled WGS sequence"/>
</dbReference>
<dbReference type="PANTHER" id="PTHR45872">
    <property type="entry name" value="RHO GUANINE NUCLEOTIDE EXCHANGE FACTOR 2, ISOFORM D"/>
    <property type="match status" value="1"/>
</dbReference>
<dbReference type="SUPFAM" id="SSF57889">
    <property type="entry name" value="Cysteine-rich domain"/>
    <property type="match status" value="1"/>
</dbReference>
<feature type="region of interest" description="Disordered" evidence="10">
    <location>
        <begin position="745"/>
        <end position="783"/>
    </location>
</feature>
<dbReference type="InterPro" id="IPR046349">
    <property type="entry name" value="C1-like_sf"/>
</dbReference>
<dbReference type="Pfam" id="PF09128">
    <property type="entry name" value="RGS-like"/>
    <property type="match status" value="1"/>
</dbReference>
<dbReference type="SMART" id="SM00325">
    <property type="entry name" value="RhoGEF"/>
    <property type="match status" value="1"/>
</dbReference>
<evidence type="ECO:0000256" key="4">
    <source>
        <dbReference type="ARBA" id="ARBA00022490"/>
    </source>
</evidence>
<evidence type="ECO:0000313" key="13">
    <source>
        <dbReference type="EMBL" id="KHJ98526.1"/>
    </source>
</evidence>
<keyword evidence="14" id="KW-1185">Reference proteome</keyword>
<accession>A0A0B1TQY3</accession>
<keyword evidence="3" id="KW-0343">GTPase activation</keyword>
<dbReference type="GO" id="GO:0007186">
    <property type="term" value="P:G protein-coupled receptor signaling pathway"/>
    <property type="evidence" value="ECO:0007669"/>
    <property type="project" value="TreeGrafter"/>
</dbReference>
<dbReference type="InterPro" id="IPR000219">
    <property type="entry name" value="DH_dom"/>
</dbReference>
<evidence type="ECO:0000256" key="3">
    <source>
        <dbReference type="ARBA" id="ARBA00022468"/>
    </source>
</evidence>
<dbReference type="PANTHER" id="PTHR45872:SF2">
    <property type="entry name" value="RHO GUANINE NUCLEOTIDE EXCHANGE FACTOR 2, ISOFORM D"/>
    <property type="match status" value="1"/>
</dbReference>
<dbReference type="SUPFAM" id="SSF48097">
    <property type="entry name" value="Regulator of G-protein signaling, RGS"/>
    <property type="match status" value="1"/>
</dbReference>
<dbReference type="AlphaFoldDB" id="A0A0B1TQY3"/>
<dbReference type="SUPFAM" id="SSF50729">
    <property type="entry name" value="PH domain-like"/>
    <property type="match status" value="1"/>
</dbReference>
<dbReference type="PROSITE" id="PS50010">
    <property type="entry name" value="DH_2"/>
    <property type="match status" value="1"/>
</dbReference>
<dbReference type="GO" id="GO:0005737">
    <property type="term" value="C:cytoplasm"/>
    <property type="evidence" value="ECO:0007669"/>
    <property type="project" value="UniProtKB-SubCell"/>
</dbReference>
<evidence type="ECO:0000256" key="10">
    <source>
        <dbReference type="SAM" id="MobiDB-lite"/>
    </source>
</evidence>
<dbReference type="GO" id="GO:0001664">
    <property type="term" value="F:G protein-coupled receptor binding"/>
    <property type="evidence" value="ECO:0007669"/>
    <property type="project" value="TreeGrafter"/>
</dbReference>
<organism evidence="13 14">
    <name type="scientific">Oesophagostomum dentatum</name>
    <name type="common">Nodular worm</name>
    <dbReference type="NCBI Taxonomy" id="61180"/>
    <lineage>
        <taxon>Eukaryota</taxon>
        <taxon>Metazoa</taxon>
        <taxon>Ecdysozoa</taxon>
        <taxon>Nematoda</taxon>
        <taxon>Chromadorea</taxon>
        <taxon>Rhabditida</taxon>
        <taxon>Rhabditina</taxon>
        <taxon>Rhabditomorpha</taxon>
        <taxon>Strongyloidea</taxon>
        <taxon>Strongylidae</taxon>
        <taxon>Oesophagostomum</taxon>
    </lineage>
</organism>
<dbReference type="Gene3D" id="1.20.900.10">
    <property type="entry name" value="Dbl homology (DH) domain"/>
    <property type="match status" value="1"/>
</dbReference>
<comment type="subcellular location">
    <subcellularLocation>
        <location evidence="2">Cytoplasm</location>
    </subcellularLocation>
    <subcellularLocation>
        <location evidence="1">Membrane</location>
    </subcellularLocation>
</comment>
<keyword evidence="7" id="KW-0862">Zinc</keyword>
<feature type="compositionally biased region" description="Polar residues" evidence="10">
    <location>
        <begin position="754"/>
        <end position="763"/>
    </location>
</feature>